<dbReference type="CDD" id="cd06262">
    <property type="entry name" value="metallo-hydrolase-like_MBL-fold"/>
    <property type="match status" value="1"/>
</dbReference>
<dbReference type="InterPro" id="IPR051453">
    <property type="entry name" value="MBL_Glyoxalase_II"/>
</dbReference>
<dbReference type="Proteomes" id="UP000267536">
    <property type="component" value="Unassembled WGS sequence"/>
</dbReference>
<organism evidence="2 3">
    <name type="scientific">Gordonia oryzae</name>
    <dbReference type="NCBI Taxonomy" id="2487349"/>
    <lineage>
        <taxon>Bacteria</taxon>
        <taxon>Bacillati</taxon>
        <taxon>Actinomycetota</taxon>
        <taxon>Actinomycetes</taxon>
        <taxon>Mycobacteriales</taxon>
        <taxon>Gordoniaceae</taxon>
        <taxon>Gordonia</taxon>
    </lineage>
</organism>
<evidence type="ECO:0000313" key="2">
    <source>
        <dbReference type="EMBL" id="RPA59421.1"/>
    </source>
</evidence>
<dbReference type="Pfam" id="PF00753">
    <property type="entry name" value="Lactamase_B"/>
    <property type="match status" value="1"/>
</dbReference>
<dbReference type="PANTHER" id="PTHR46233">
    <property type="entry name" value="HYDROXYACYLGLUTATHIONE HYDROLASE GLOC"/>
    <property type="match status" value="1"/>
</dbReference>
<comment type="caution">
    <text evidence="2">The sequence shown here is derived from an EMBL/GenBank/DDBJ whole genome shotgun (WGS) entry which is preliminary data.</text>
</comment>
<keyword evidence="3" id="KW-1185">Reference proteome</keyword>
<dbReference type="SMART" id="SM00849">
    <property type="entry name" value="Lactamase_B"/>
    <property type="match status" value="1"/>
</dbReference>
<evidence type="ECO:0000259" key="1">
    <source>
        <dbReference type="SMART" id="SM00849"/>
    </source>
</evidence>
<sequence>MMSLQIQNVVTSGTFSLDGGTWDVDNNIWIVGDDSEVVIIDAAHMAGPILDAVGGRTVKAILLTHGHNDHITVAPELSTETGAPILLHPGDDMLWNDTHPDVGHGDLADGQEIEVAGTALTIINTPGHSPGSSVIYAPEAGVLFSGDTLFQGGPGATGRSFSSFPTIIESIRTKIFTLDPETKVYTGHGDGTTVAAEAPHLEEWITRGN</sequence>
<gene>
    <name evidence="2" type="ORF">EF294_13060</name>
</gene>
<keyword evidence="2" id="KW-0378">Hydrolase</keyword>
<protein>
    <submittedName>
        <fullName evidence="2">MBL fold metallo-hydrolase</fullName>
    </submittedName>
</protein>
<dbReference type="Gene3D" id="3.60.15.10">
    <property type="entry name" value="Ribonuclease Z/Hydroxyacylglutathione hydrolase-like"/>
    <property type="match status" value="1"/>
</dbReference>
<dbReference type="InterPro" id="IPR001279">
    <property type="entry name" value="Metallo-B-lactamas"/>
</dbReference>
<dbReference type="InterPro" id="IPR036866">
    <property type="entry name" value="RibonucZ/Hydroxyglut_hydro"/>
</dbReference>
<feature type="domain" description="Metallo-beta-lactamase" evidence="1">
    <location>
        <begin position="25"/>
        <end position="188"/>
    </location>
</feature>
<dbReference type="OrthoDB" id="2971563at2"/>
<dbReference type="GO" id="GO:0016787">
    <property type="term" value="F:hydrolase activity"/>
    <property type="evidence" value="ECO:0007669"/>
    <property type="project" value="UniProtKB-KW"/>
</dbReference>
<dbReference type="SUPFAM" id="SSF56281">
    <property type="entry name" value="Metallo-hydrolase/oxidoreductase"/>
    <property type="match status" value="1"/>
</dbReference>
<reference evidence="2 3" key="1">
    <citation type="submission" date="2018-11" db="EMBL/GenBank/DDBJ databases">
        <title>Draft genome sequence of Gordonia sp. RS15-1S isolated from rice stems.</title>
        <authorList>
            <person name="Muangham S."/>
        </authorList>
    </citation>
    <scope>NUCLEOTIDE SEQUENCE [LARGE SCALE GENOMIC DNA]</scope>
    <source>
        <strain evidence="2 3">RS15-1S</strain>
    </source>
</reference>
<dbReference type="PANTHER" id="PTHR46233:SF4">
    <property type="entry name" value="METALLO-BETA-LACTAMASE DOMAIN-CONTAINING PROTEIN"/>
    <property type="match status" value="1"/>
</dbReference>
<dbReference type="AlphaFoldDB" id="A0A3N4GJW2"/>
<name>A0A3N4GJW2_9ACTN</name>
<evidence type="ECO:0000313" key="3">
    <source>
        <dbReference type="Proteomes" id="UP000267536"/>
    </source>
</evidence>
<dbReference type="EMBL" id="RKMH01000009">
    <property type="protein sequence ID" value="RPA59421.1"/>
    <property type="molecule type" value="Genomic_DNA"/>
</dbReference>
<proteinExistence type="predicted"/>
<accession>A0A3N4GJW2</accession>